<dbReference type="Pfam" id="PF01315">
    <property type="entry name" value="Ald_Xan_dh_C"/>
    <property type="match status" value="1"/>
</dbReference>
<keyword evidence="5" id="KW-1185">Reference proteome</keyword>
<dbReference type="Gene3D" id="3.30.365.10">
    <property type="entry name" value="Aldehyde oxidase/xanthine dehydrogenase, molybdopterin binding domain"/>
    <property type="match status" value="4"/>
</dbReference>
<dbReference type="InterPro" id="IPR000674">
    <property type="entry name" value="Ald_Oxase/Xan_DH_a/b"/>
</dbReference>
<feature type="domain" description="Aldehyde oxidase/xanthine dehydrogenase a/b hammerhead" evidence="3">
    <location>
        <begin position="31"/>
        <end position="146"/>
    </location>
</feature>
<keyword evidence="1" id="KW-0500">Molybdenum</keyword>
<accession>A0ABD5QGK5</accession>
<proteinExistence type="predicted"/>
<dbReference type="RefSeq" id="WP_224827559.1">
    <property type="nucleotide sequence ID" value="NZ_JAIVEF010000001.1"/>
</dbReference>
<evidence type="ECO:0000256" key="1">
    <source>
        <dbReference type="ARBA" id="ARBA00022505"/>
    </source>
</evidence>
<dbReference type="PANTHER" id="PTHR11908:SF132">
    <property type="entry name" value="ALDEHYDE OXIDASE 1-RELATED"/>
    <property type="match status" value="1"/>
</dbReference>
<sequence length="781" mass="83222">MPVETVEAEDVRAGEFAGSAVKRREDPHLLTGEARYTDDVQYPRMAHLALLGSQYGHAEIGAIDTSAAEESEGVLAVYTHEDLTESGIDGTMPAADPENGVAVERPLLARERVRYQGQPVAAVVAEGRYDAFRALDLIEVEYDRLEAAPELEDALAEGAPRLHDAAEGNVCFESETGDEEATEEAFSDADHTVALTVANNRVIPTAMEPRAAVARYRKSEDALIVELSSQNPHSVQDRLSDVLDVPEHRVTVRVPDVGGGFGAKLQPYSGHLLSAWCAMALERPIKWQARRTDDFQSMVHARHQETEIEAALSAEGDLLGLRGHIDADLGGYATGGGVGIPQGTAAMLCGQYDVPAGHVSVRGVFTNTAPISAYRGAGRPEAAYVIERLGSACARELEIDPAEFRRRNFIPSKEFPVETALGRSYDSGDYEKTLDRALEIVGYDGFRQRQEAAREEEKYLGIGFSSYVEVCGGSSGDMEGGLVRMNPEGGVVVGTGTQDTGQGHATSFAQVVADELGVDYDAVEVIEGDTDRVPEGGGTAGSRSLPMGGGALREAAGRLVEKGRTIAAHQLEASEADIEFDDGEFRVRGVPDRTVTIEAVAEAAYSPGDLPEGVDAGMEETAFFTPEGSTAPFGTHVAIVEVDPDTGELGFERYVAVDDVGTQINPKLVEGQIKGGIAQGIGQAVYEEGRYDENANLATGSLQDYAMPKSWQLPEVDWESTETPSPNNPLGAKGVGEAGTIAAMPAVVNAAIDALSPFGVDDLDAPLSEETLWRAARGETR</sequence>
<dbReference type="Pfam" id="PF20256">
    <property type="entry name" value="MoCoBD_2"/>
    <property type="match status" value="1"/>
</dbReference>
<evidence type="ECO:0000256" key="2">
    <source>
        <dbReference type="ARBA" id="ARBA00023002"/>
    </source>
</evidence>
<keyword evidence="2" id="KW-0560">Oxidoreductase</keyword>
<dbReference type="SUPFAM" id="SSF54665">
    <property type="entry name" value="CO dehydrogenase molybdoprotein N-domain-like"/>
    <property type="match status" value="1"/>
</dbReference>
<dbReference type="PANTHER" id="PTHR11908">
    <property type="entry name" value="XANTHINE DEHYDROGENASE"/>
    <property type="match status" value="1"/>
</dbReference>
<dbReference type="Proteomes" id="UP001595925">
    <property type="component" value="Unassembled WGS sequence"/>
</dbReference>
<dbReference type="InterPro" id="IPR037165">
    <property type="entry name" value="AldOxase/xan_DH_Mopterin-bd_sf"/>
</dbReference>
<dbReference type="Gene3D" id="3.90.1170.50">
    <property type="entry name" value="Aldehyde oxidase/xanthine dehydrogenase, a/b hammerhead"/>
    <property type="match status" value="1"/>
</dbReference>
<organism evidence="4 5">
    <name type="scientific">Saliphagus infecundisoli</name>
    <dbReference type="NCBI Taxonomy" id="1849069"/>
    <lineage>
        <taxon>Archaea</taxon>
        <taxon>Methanobacteriati</taxon>
        <taxon>Methanobacteriota</taxon>
        <taxon>Stenosarchaea group</taxon>
        <taxon>Halobacteria</taxon>
        <taxon>Halobacteriales</taxon>
        <taxon>Natrialbaceae</taxon>
        <taxon>Saliphagus</taxon>
    </lineage>
</organism>
<dbReference type="InterPro" id="IPR016208">
    <property type="entry name" value="Ald_Oxase/xanthine_DH-like"/>
</dbReference>
<dbReference type="InterPro" id="IPR046867">
    <property type="entry name" value="AldOxase/xan_DH_MoCoBD2"/>
</dbReference>
<dbReference type="GO" id="GO:0016491">
    <property type="term" value="F:oxidoreductase activity"/>
    <property type="evidence" value="ECO:0007669"/>
    <property type="project" value="UniProtKB-KW"/>
</dbReference>
<gene>
    <name evidence="4" type="ORF">ACFPFO_14035</name>
</gene>
<evidence type="ECO:0000259" key="3">
    <source>
        <dbReference type="SMART" id="SM01008"/>
    </source>
</evidence>
<evidence type="ECO:0000313" key="5">
    <source>
        <dbReference type="Proteomes" id="UP001595925"/>
    </source>
</evidence>
<dbReference type="InterPro" id="IPR036856">
    <property type="entry name" value="Ald_Oxase/Xan_DH_a/b_sf"/>
</dbReference>
<protein>
    <submittedName>
        <fullName evidence="4">Xanthine dehydrogenase family protein molybdopterin-binding subunit</fullName>
    </submittedName>
</protein>
<reference evidence="4 5" key="1">
    <citation type="journal article" date="2019" name="Int. J. Syst. Evol. Microbiol.">
        <title>The Global Catalogue of Microorganisms (GCM) 10K type strain sequencing project: providing services to taxonomists for standard genome sequencing and annotation.</title>
        <authorList>
            <consortium name="The Broad Institute Genomics Platform"/>
            <consortium name="The Broad Institute Genome Sequencing Center for Infectious Disease"/>
            <person name="Wu L."/>
            <person name="Ma J."/>
        </authorList>
    </citation>
    <scope>NUCLEOTIDE SEQUENCE [LARGE SCALE GENOMIC DNA]</scope>
    <source>
        <strain evidence="4 5">CGMCC 1.15824</strain>
    </source>
</reference>
<dbReference type="InterPro" id="IPR008274">
    <property type="entry name" value="AldOxase/xan_DH_MoCoBD1"/>
</dbReference>
<evidence type="ECO:0000313" key="4">
    <source>
        <dbReference type="EMBL" id="MFC4988865.1"/>
    </source>
</evidence>
<dbReference type="AlphaFoldDB" id="A0ABD5QGK5"/>
<name>A0ABD5QGK5_9EURY</name>
<dbReference type="SMART" id="SM01008">
    <property type="entry name" value="Ald_Xan_dh_C"/>
    <property type="match status" value="1"/>
</dbReference>
<comment type="caution">
    <text evidence="4">The sequence shown here is derived from an EMBL/GenBank/DDBJ whole genome shotgun (WGS) entry which is preliminary data.</text>
</comment>
<dbReference type="SUPFAM" id="SSF56003">
    <property type="entry name" value="Molybdenum cofactor-binding domain"/>
    <property type="match status" value="1"/>
</dbReference>
<dbReference type="EMBL" id="JBHSJG010000036">
    <property type="protein sequence ID" value="MFC4988865.1"/>
    <property type="molecule type" value="Genomic_DNA"/>
</dbReference>
<dbReference type="Pfam" id="PF02738">
    <property type="entry name" value="MoCoBD_1"/>
    <property type="match status" value="1"/>
</dbReference>